<evidence type="ECO:0000313" key="1">
    <source>
        <dbReference type="EnsemblPlants" id="Solyc07g021156.1.1"/>
    </source>
</evidence>
<reference evidence="1" key="1">
    <citation type="journal article" date="2012" name="Nature">
        <title>The tomato genome sequence provides insights into fleshy fruit evolution.</title>
        <authorList>
            <consortium name="Tomato Genome Consortium"/>
        </authorList>
    </citation>
    <scope>NUCLEOTIDE SEQUENCE [LARGE SCALE GENOMIC DNA]</scope>
    <source>
        <strain evidence="1">cv. Heinz 1706</strain>
    </source>
</reference>
<dbReference type="Gramene" id="Solyc07g021156.1.1">
    <property type="protein sequence ID" value="Solyc07g021156.1.1"/>
    <property type="gene ID" value="Solyc07g021156.1"/>
</dbReference>
<proteinExistence type="predicted"/>
<dbReference type="InParanoid" id="A0A3Q7I3D1"/>
<dbReference type="Proteomes" id="UP000004994">
    <property type="component" value="Chromosome 7"/>
</dbReference>
<accession>A0A3Q7I3D1</accession>
<dbReference type="EnsemblPlants" id="Solyc07g021156.1.1">
    <property type="protein sequence ID" value="Solyc07g021156.1.1"/>
    <property type="gene ID" value="Solyc07g021156.1"/>
</dbReference>
<evidence type="ECO:0000313" key="2">
    <source>
        <dbReference type="Proteomes" id="UP000004994"/>
    </source>
</evidence>
<protein>
    <submittedName>
        <fullName evidence="1">Uncharacterized protein</fullName>
    </submittedName>
</protein>
<name>A0A3Q7I3D1_SOLLC</name>
<dbReference type="AlphaFoldDB" id="A0A3Q7I3D1"/>
<sequence>MYCIHIFSSIMNCELQAYDERGIIQGRLRRMINGEGSLMNQRNEYSFPPKTRIDHMMGFHSSNKETIPIVQTK</sequence>
<keyword evidence="2" id="KW-1185">Reference proteome</keyword>
<reference evidence="1" key="2">
    <citation type="submission" date="2019-01" db="UniProtKB">
        <authorList>
            <consortium name="EnsemblPlants"/>
        </authorList>
    </citation>
    <scope>IDENTIFICATION</scope>
    <source>
        <strain evidence="1">cv. Heinz 1706</strain>
    </source>
</reference>
<organism evidence="1">
    <name type="scientific">Solanum lycopersicum</name>
    <name type="common">Tomato</name>
    <name type="synonym">Lycopersicon esculentum</name>
    <dbReference type="NCBI Taxonomy" id="4081"/>
    <lineage>
        <taxon>Eukaryota</taxon>
        <taxon>Viridiplantae</taxon>
        <taxon>Streptophyta</taxon>
        <taxon>Embryophyta</taxon>
        <taxon>Tracheophyta</taxon>
        <taxon>Spermatophyta</taxon>
        <taxon>Magnoliopsida</taxon>
        <taxon>eudicotyledons</taxon>
        <taxon>Gunneridae</taxon>
        <taxon>Pentapetalae</taxon>
        <taxon>asterids</taxon>
        <taxon>lamiids</taxon>
        <taxon>Solanales</taxon>
        <taxon>Solanaceae</taxon>
        <taxon>Solanoideae</taxon>
        <taxon>Solaneae</taxon>
        <taxon>Solanum</taxon>
        <taxon>Solanum subgen. Lycopersicon</taxon>
    </lineage>
</organism>